<dbReference type="PATRIC" id="fig|405444.3.peg.2846"/>
<dbReference type="Pfam" id="PF04397">
    <property type="entry name" value="LytTR"/>
    <property type="match status" value="1"/>
</dbReference>
<dbReference type="RefSeq" id="WP_057631930.1">
    <property type="nucleotide sequence ID" value="NZ_LDJI01000004.1"/>
</dbReference>
<keyword evidence="5" id="KW-1185">Reference proteome</keyword>
<keyword evidence="1" id="KW-0902">Two-component regulatory system</keyword>
<reference evidence="4 5" key="1">
    <citation type="submission" date="2015-05" db="EMBL/GenBank/DDBJ databases">
        <title>Genome sequencing and analysis of members of genus Stenotrophomonas.</title>
        <authorList>
            <person name="Patil P.P."/>
            <person name="Midha S."/>
            <person name="Patil P.B."/>
        </authorList>
    </citation>
    <scope>NUCLEOTIDE SEQUENCE [LARGE SCALE GENOMIC DNA]</scope>
    <source>
        <strain evidence="4 5">DSM 18929</strain>
    </source>
</reference>
<dbReference type="InterPro" id="IPR046947">
    <property type="entry name" value="LytR-like"/>
</dbReference>
<dbReference type="GO" id="GO:0003677">
    <property type="term" value="F:DNA binding"/>
    <property type="evidence" value="ECO:0007669"/>
    <property type="project" value="InterPro"/>
</dbReference>
<keyword evidence="2" id="KW-1133">Transmembrane helix</keyword>
<dbReference type="Proteomes" id="UP000050864">
    <property type="component" value="Unassembled WGS sequence"/>
</dbReference>
<dbReference type="PROSITE" id="PS50930">
    <property type="entry name" value="HTH_LYTTR"/>
    <property type="match status" value="1"/>
</dbReference>
<dbReference type="GO" id="GO:0000156">
    <property type="term" value="F:phosphorelay response regulator activity"/>
    <property type="evidence" value="ECO:0007669"/>
    <property type="project" value="InterPro"/>
</dbReference>
<name>A0A0R0C8R6_9GAMM</name>
<evidence type="ECO:0000256" key="1">
    <source>
        <dbReference type="ARBA" id="ARBA00023012"/>
    </source>
</evidence>
<dbReference type="OrthoDB" id="9781059at2"/>
<dbReference type="InterPro" id="IPR007492">
    <property type="entry name" value="LytTR_DNA-bd_dom"/>
</dbReference>
<dbReference type="STRING" id="405444.ABB26_02175"/>
<feature type="transmembrane region" description="Helical" evidence="2">
    <location>
        <begin position="94"/>
        <end position="115"/>
    </location>
</feature>
<feature type="domain" description="HTH LytTR-type" evidence="3">
    <location>
        <begin position="189"/>
        <end position="293"/>
    </location>
</feature>
<dbReference type="EMBL" id="LDJI01000004">
    <property type="protein sequence ID" value="KRG66041.1"/>
    <property type="molecule type" value="Genomic_DNA"/>
</dbReference>
<feature type="transmembrane region" description="Helical" evidence="2">
    <location>
        <begin position="62"/>
        <end position="82"/>
    </location>
</feature>
<keyword evidence="2" id="KW-0812">Transmembrane</keyword>
<proteinExistence type="predicted"/>
<gene>
    <name evidence="4" type="ORF">ABB26_02175</name>
</gene>
<evidence type="ECO:0000259" key="3">
    <source>
        <dbReference type="PROSITE" id="PS50930"/>
    </source>
</evidence>
<sequence length="301" mass="34477">METTPVCDALERYRPWQRSTEVLFWLLLVGINCSGNALTSWMDASRGGSAALQPWEPWVWEFSSGLVWLLIVVPAVVWFTRRAPLHLDNWRHRLPWYVLASVPVSLVHVLAMFGLRTLAYRLLGDHYVIDSLPHELLYEYLKDARTYAFIVALIHGYRFLLRRLRGEVQLLAAPDEGPPLEPVERPERLLVRKLGRDFLVATQDIEWAQASGNYVNLHVRGHDYPLRITMAALETKLDPASFVRVHRSWIIHIAHLVSIEPLDGGEARLQMADGQQVPCSRRYLPQVRQQLSDGQRAALPG</sequence>
<dbReference type="PIRSF" id="PIRSF031767">
    <property type="entry name" value="MHYE_LytTR"/>
    <property type="match status" value="1"/>
</dbReference>
<organism evidence="4 5">
    <name type="scientific">Stenotrophomonas humi</name>
    <dbReference type="NCBI Taxonomy" id="405444"/>
    <lineage>
        <taxon>Bacteria</taxon>
        <taxon>Pseudomonadati</taxon>
        <taxon>Pseudomonadota</taxon>
        <taxon>Gammaproteobacteria</taxon>
        <taxon>Lysobacterales</taxon>
        <taxon>Lysobacteraceae</taxon>
        <taxon>Stenotrophomonas</taxon>
    </lineage>
</organism>
<feature type="transmembrane region" description="Helical" evidence="2">
    <location>
        <begin position="22"/>
        <end position="42"/>
    </location>
</feature>
<protein>
    <submittedName>
        <fullName evidence="4">LytTR family transcriptional regulator</fullName>
    </submittedName>
</protein>
<dbReference type="PANTHER" id="PTHR37299:SF1">
    <property type="entry name" value="STAGE 0 SPORULATION PROTEIN A HOMOLOG"/>
    <property type="match status" value="1"/>
</dbReference>
<dbReference type="SMART" id="SM00850">
    <property type="entry name" value="LytTR"/>
    <property type="match status" value="1"/>
</dbReference>
<dbReference type="PANTHER" id="PTHR37299">
    <property type="entry name" value="TRANSCRIPTIONAL REGULATOR-RELATED"/>
    <property type="match status" value="1"/>
</dbReference>
<keyword evidence="2" id="KW-0472">Membrane</keyword>
<evidence type="ECO:0000313" key="4">
    <source>
        <dbReference type="EMBL" id="KRG66041.1"/>
    </source>
</evidence>
<dbReference type="AlphaFoldDB" id="A0A0R0C8R6"/>
<dbReference type="InterPro" id="IPR012379">
    <property type="entry name" value="LytTR_MHYE"/>
</dbReference>
<evidence type="ECO:0000256" key="2">
    <source>
        <dbReference type="SAM" id="Phobius"/>
    </source>
</evidence>
<dbReference type="Gene3D" id="2.40.50.1020">
    <property type="entry name" value="LytTr DNA-binding domain"/>
    <property type="match status" value="1"/>
</dbReference>
<evidence type="ECO:0000313" key="5">
    <source>
        <dbReference type="Proteomes" id="UP000050864"/>
    </source>
</evidence>
<comment type="caution">
    <text evidence="4">The sequence shown here is derived from an EMBL/GenBank/DDBJ whole genome shotgun (WGS) entry which is preliminary data.</text>
</comment>
<accession>A0A0R0C8R6</accession>